<keyword evidence="15" id="KW-1185">Reference proteome</keyword>
<name>A0AAD7WN03_9TELE</name>
<evidence type="ECO:0000256" key="7">
    <source>
        <dbReference type="ARBA" id="ARBA00022989"/>
    </source>
</evidence>
<evidence type="ECO:0000256" key="3">
    <source>
        <dbReference type="ARBA" id="ARBA00022475"/>
    </source>
</evidence>
<dbReference type="SMART" id="SM00037">
    <property type="entry name" value="CNX"/>
    <property type="match status" value="1"/>
</dbReference>
<dbReference type="PANTHER" id="PTHR11984:SF39">
    <property type="entry name" value="GAP JUNCTION PROTEIN"/>
    <property type="match status" value="1"/>
</dbReference>
<reference evidence="14" key="1">
    <citation type="journal article" date="2023" name="Science">
        <title>Genome structures resolve the early diversification of teleost fishes.</title>
        <authorList>
            <person name="Parey E."/>
            <person name="Louis A."/>
            <person name="Montfort J."/>
            <person name="Bouchez O."/>
            <person name="Roques C."/>
            <person name="Iampietro C."/>
            <person name="Lluch J."/>
            <person name="Castinel A."/>
            <person name="Donnadieu C."/>
            <person name="Desvignes T."/>
            <person name="Floi Bucao C."/>
            <person name="Jouanno E."/>
            <person name="Wen M."/>
            <person name="Mejri S."/>
            <person name="Dirks R."/>
            <person name="Jansen H."/>
            <person name="Henkel C."/>
            <person name="Chen W.J."/>
            <person name="Zahm M."/>
            <person name="Cabau C."/>
            <person name="Klopp C."/>
            <person name="Thompson A.W."/>
            <person name="Robinson-Rechavi M."/>
            <person name="Braasch I."/>
            <person name="Lecointre G."/>
            <person name="Bobe J."/>
            <person name="Postlethwait J.H."/>
            <person name="Berthelot C."/>
            <person name="Roest Crollius H."/>
            <person name="Guiguen Y."/>
        </authorList>
    </citation>
    <scope>NUCLEOTIDE SEQUENCE</scope>
    <source>
        <strain evidence="14">NC1722</strain>
    </source>
</reference>
<comment type="function">
    <text evidence="9">One gap junction consists of a cluster of closely packed pairs of transmembrane channels, the connexons, through which materials of low MW diffuse from one cell to a neighboring cell.</text>
</comment>
<dbReference type="SMART" id="SM01089">
    <property type="entry name" value="Connexin_CCC"/>
    <property type="match status" value="1"/>
</dbReference>
<organism evidence="14 15">
    <name type="scientific">Aldrovandia affinis</name>
    <dbReference type="NCBI Taxonomy" id="143900"/>
    <lineage>
        <taxon>Eukaryota</taxon>
        <taxon>Metazoa</taxon>
        <taxon>Chordata</taxon>
        <taxon>Craniata</taxon>
        <taxon>Vertebrata</taxon>
        <taxon>Euteleostomi</taxon>
        <taxon>Actinopterygii</taxon>
        <taxon>Neopterygii</taxon>
        <taxon>Teleostei</taxon>
        <taxon>Notacanthiformes</taxon>
        <taxon>Halosauridae</taxon>
        <taxon>Aldrovandia</taxon>
    </lineage>
</organism>
<dbReference type="InterPro" id="IPR038359">
    <property type="entry name" value="Connexin_N_sf"/>
</dbReference>
<keyword evidence="8 11" id="KW-0472">Membrane</keyword>
<accession>A0AAD7WN03</accession>
<feature type="transmembrane region" description="Helical" evidence="11">
    <location>
        <begin position="203"/>
        <end position="227"/>
    </location>
</feature>
<dbReference type="InterPro" id="IPR013092">
    <property type="entry name" value="Connexin_N"/>
</dbReference>
<keyword evidence="6" id="KW-0965">Cell junction</keyword>
<evidence type="ECO:0000256" key="6">
    <source>
        <dbReference type="ARBA" id="ARBA00022949"/>
    </source>
</evidence>
<evidence type="ECO:0000313" key="14">
    <source>
        <dbReference type="EMBL" id="KAJ8402882.1"/>
    </source>
</evidence>
<evidence type="ECO:0000259" key="12">
    <source>
        <dbReference type="SMART" id="SM00037"/>
    </source>
</evidence>
<comment type="caution">
    <text evidence="14">The sequence shown here is derived from an EMBL/GenBank/DDBJ whole genome shotgun (WGS) entry which is preliminary data.</text>
</comment>
<gene>
    <name evidence="14" type="ORF">AAFF_G00361960</name>
</gene>
<dbReference type="PANTHER" id="PTHR11984">
    <property type="entry name" value="CONNEXIN"/>
    <property type="match status" value="1"/>
</dbReference>
<dbReference type="PRINTS" id="PR00206">
    <property type="entry name" value="CONNEXIN"/>
</dbReference>
<feature type="domain" description="Connexin cysteine-rich" evidence="13">
    <location>
        <begin position="216"/>
        <end position="282"/>
    </location>
</feature>
<evidence type="ECO:0000256" key="9">
    <source>
        <dbReference type="RuleBase" id="RU000630"/>
    </source>
</evidence>
<dbReference type="InterPro" id="IPR000500">
    <property type="entry name" value="Connexin"/>
</dbReference>
<evidence type="ECO:0000256" key="1">
    <source>
        <dbReference type="ARBA" id="ARBA00004610"/>
    </source>
</evidence>
<evidence type="ECO:0000256" key="5">
    <source>
        <dbReference type="ARBA" id="ARBA00022868"/>
    </source>
</evidence>
<evidence type="ECO:0000256" key="10">
    <source>
        <dbReference type="SAM" id="MobiDB-lite"/>
    </source>
</evidence>
<evidence type="ECO:0000256" key="4">
    <source>
        <dbReference type="ARBA" id="ARBA00022692"/>
    </source>
</evidence>
<feature type="region of interest" description="Disordered" evidence="10">
    <location>
        <begin position="374"/>
        <end position="396"/>
    </location>
</feature>
<keyword evidence="5 9" id="KW-0303">Gap junction</keyword>
<keyword evidence="3" id="KW-1003">Cell membrane</keyword>
<dbReference type="InterPro" id="IPR017990">
    <property type="entry name" value="Connexin_CS"/>
</dbReference>
<feature type="transmembrane region" description="Helical" evidence="11">
    <location>
        <begin position="262"/>
        <end position="284"/>
    </location>
</feature>
<evidence type="ECO:0000259" key="13">
    <source>
        <dbReference type="SMART" id="SM01089"/>
    </source>
</evidence>
<proteinExistence type="inferred from homology"/>
<sequence length="396" mass="44250">MLPPPPRLQGYLIRTCPQITFGQFVNLKSCSAVSLGGLELRAEKVQRMSNADWSFLGQVLEKGREHSTGVGQVWLTVLFLFRVLVLSTAVESAWSDEQSDFTCNTLQPGCEKVCYDKAFPISHFRYFVLQVIAVSSPVVFYFSYVALHVSWERKREEKEGERRMREAKESDLEARTKEEEKEGVGKPGGVEAWKPPKLKGKLLCMYLLSSVLKLLLEVGFILVLWLIYGFSIPALYVCERSPCPHKVDCFVSRPKEKTIFTLYMQAAAGVSLLLNLLEVCAILWRAAARRSERHYLRQAERLPEGPPPVFSERGYLCLPRGEGTAVPGPEARMGWDTQNPAFEAEPALFVSAPPALAHSGSPHLAQEQELFGREGRNSGAGPLCERGKEQWGGASL</sequence>
<dbReference type="GO" id="GO:0005243">
    <property type="term" value="F:gap junction channel activity"/>
    <property type="evidence" value="ECO:0007669"/>
    <property type="project" value="TreeGrafter"/>
</dbReference>
<comment type="subunit">
    <text evidence="9">A connexon is composed of a hexamer of connexins.</text>
</comment>
<protein>
    <recommendedName>
        <fullName evidence="9">Gap junction protein</fullName>
    </recommendedName>
</protein>
<feature type="region of interest" description="Disordered" evidence="10">
    <location>
        <begin position="158"/>
        <end position="186"/>
    </location>
</feature>
<keyword evidence="7 11" id="KW-1133">Transmembrane helix</keyword>
<dbReference type="EMBL" id="JAINUG010000061">
    <property type="protein sequence ID" value="KAJ8402882.1"/>
    <property type="molecule type" value="Genomic_DNA"/>
</dbReference>
<keyword evidence="4 9" id="KW-0812">Transmembrane</keyword>
<dbReference type="PROSITE" id="PS00408">
    <property type="entry name" value="CONNEXINS_2"/>
    <property type="match status" value="1"/>
</dbReference>
<feature type="compositionally biased region" description="Basic and acidic residues" evidence="10">
    <location>
        <begin position="158"/>
        <end position="184"/>
    </location>
</feature>
<feature type="domain" description="Connexin N-terminal" evidence="12">
    <location>
        <begin position="92"/>
        <end position="125"/>
    </location>
</feature>
<dbReference type="InterPro" id="IPR019570">
    <property type="entry name" value="Connexin_CCC"/>
</dbReference>
<dbReference type="Proteomes" id="UP001221898">
    <property type="component" value="Unassembled WGS sequence"/>
</dbReference>
<evidence type="ECO:0000256" key="11">
    <source>
        <dbReference type="SAM" id="Phobius"/>
    </source>
</evidence>
<evidence type="ECO:0000256" key="8">
    <source>
        <dbReference type="ARBA" id="ARBA00023136"/>
    </source>
</evidence>
<feature type="transmembrane region" description="Helical" evidence="11">
    <location>
        <begin position="126"/>
        <end position="147"/>
    </location>
</feature>
<dbReference type="GO" id="GO:0007267">
    <property type="term" value="P:cell-cell signaling"/>
    <property type="evidence" value="ECO:0007669"/>
    <property type="project" value="TreeGrafter"/>
</dbReference>
<comment type="subcellular location">
    <subcellularLocation>
        <location evidence="1">Cell junction</location>
        <location evidence="1">Gap junction</location>
    </subcellularLocation>
    <subcellularLocation>
        <location evidence="2 9">Cell membrane</location>
        <topology evidence="2 9">Multi-pass membrane protein</topology>
    </subcellularLocation>
</comment>
<dbReference type="GO" id="GO:0005922">
    <property type="term" value="C:connexin complex"/>
    <property type="evidence" value="ECO:0007669"/>
    <property type="project" value="InterPro"/>
</dbReference>
<dbReference type="Pfam" id="PF00029">
    <property type="entry name" value="Connexin"/>
    <property type="match status" value="1"/>
</dbReference>
<dbReference type="AlphaFoldDB" id="A0AAD7WN03"/>
<dbReference type="Gene3D" id="1.20.1440.80">
    <property type="entry name" value="Gap junction channel protein cysteine-rich domain"/>
    <property type="match status" value="1"/>
</dbReference>
<evidence type="ECO:0000256" key="2">
    <source>
        <dbReference type="ARBA" id="ARBA00004651"/>
    </source>
</evidence>
<comment type="similarity">
    <text evidence="9">Belongs to the connexin family.</text>
</comment>
<dbReference type="PROSITE" id="PS00407">
    <property type="entry name" value="CONNEXINS_1"/>
    <property type="match status" value="1"/>
</dbReference>
<evidence type="ECO:0000313" key="15">
    <source>
        <dbReference type="Proteomes" id="UP001221898"/>
    </source>
</evidence>